<dbReference type="EMBL" id="LWHJ01000030">
    <property type="protein sequence ID" value="OAQ38506.1"/>
    <property type="molecule type" value="Genomic_DNA"/>
</dbReference>
<evidence type="ECO:0000313" key="1">
    <source>
        <dbReference type="EMBL" id="OAQ38506.1"/>
    </source>
</evidence>
<dbReference type="OrthoDB" id="6398539at2"/>
<proteinExistence type="predicted"/>
<dbReference type="Proteomes" id="UP000078459">
    <property type="component" value="Unassembled WGS sequence"/>
</dbReference>
<keyword evidence="2" id="KW-1185">Reference proteome</keyword>
<name>A0A179DBT4_9SPHI</name>
<dbReference type="STRING" id="1826909.A5893_13860"/>
<dbReference type="AlphaFoldDB" id="A0A179DBT4"/>
<organism evidence="1 2">
    <name type="scientific">Pedobacter psychrophilus</name>
    <dbReference type="NCBI Taxonomy" id="1826909"/>
    <lineage>
        <taxon>Bacteria</taxon>
        <taxon>Pseudomonadati</taxon>
        <taxon>Bacteroidota</taxon>
        <taxon>Sphingobacteriia</taxon>
        <taxon>Sphingobacteriales</taxon>
        <taxon>Sphingobacteriaceae</taxon>
        <taxon>Pedobacter</taxon>
    </lineage>
</organism>
<sequence length="226" mass="26951">MNKFPTGIQIEFFKLLNDELSIENFEHWVYETKELEFFFEQDDYLDFISLDFKDRHIIHEMKKIVDKYLNYGEYEKRKINRILADLISKNDDFSKSLIAAYDMYCDGYEFLDNIGMGYGLTFANEFFEFKDWMNLPIDEKSRRVNAIYKGIKTEAEKVQDWFDRKKIILTGEVDEIGHYGYIDNRTIEEKKPTGYSVINLDEKKSITYNSTLPKAGQTWLQKLFGN</sequence>
<protein>
    <submittedName>
        <fullName evidence="1">Uncharacterized protein</fullName>
    </submittedName>
</protein>
<comment type="caution">
    <text evidence="1">The sequence shown here is derived from an EMBL/GenBank/DDBJ whole genome shotgun (WGS) entry which is preliminary data.</text>
</comment>
<evidence type="ECO:0000313" key="2">
    <source>
        <dbReference type="Proteomes" id="UP000078459"/>
    </source>
</evidence>
<accession>A0A179DBT4</accession>
<dbReference type="RefSeq" id="WP_068823278.1">
    <property type="nucleotide sequence ID" value="NZ_LWHJ01000030.1"/>
</dbReference>
<reference evidence="1 2" key="2">
    <citation type="submission" date="2016-06" db="EMBL/GenBank/DDBJ databases">
        <title>Pedobacter psychrophilus sp. nov., isolated from Antarctic fragmentary rock.</title>
        <authorList>
            <person name="Svec P."/>
        </authorList>
    </citation>
    <scope>NUCLEOTIDE SEQUENCE [LARGE SCALE GENOMIC DNA]</scope>
    <source>
        <strain evidence="1 2">CCM 8644</strain>
    </source>
</reference>
<reference evidence="1 2" key="1">
    <citation type="submission" date="2016-04" db="EMBL/GenBank/DDBJ databases">
        <authorList>
            <person name="Evans L.H."/>
            <person name="Alamgir A."/>
            <person name="Owens N."/>
            <person name="Weber N.D."/>
            <person name="Virtaneva K."/>
            <person name="Barbian K."/>
            <person name="Babar A."/>
            <person name="Rosenke K."/>
        </authorList>
    </citation>
    <scope>NUCLEOTIDE SEQUENCE [LARGE SCALE GENOMIC DNA]</scope>
    <source>
        <strain evidence="1 2">CCM 8644</strain>
    </source>
</reference>
<gene>
    <name evidence="1" type="ORF">A5893_13860</name>
</gene>